<protein>
    <recommendedName>
        <fullName evidence="3">Chitin-binding type-3 domain-containing protein</fullName>
    </recommendedName>
</protein>
<feature type="domain" description="Chitin-binding type-3" evidence="3">
    <location>
        <begin position="176"/>
        <end position="218"/>
    </location>
</feature>
<feature type="chain" id="PRO_5034447534" description="Chitin-binding type-3 domain-containing protein" evidence="2">
    <location>
        <begin position="19"/>
        <end position="221"/>
    </location>
</feature>
<dbReference type="SUPFAM" id="SSF51055">
    <property type="entry name" value="Carbohydrate binding domain"/>
    <property type="match status" value="3"/>
</dbReference>
<dbReference type="AlphaFoldDB" id="A0A8H3B165"/>
<dbReference type="Gene3D" id="2.10.10.20">
    <property type="entry name" value="Carbohydrate-binding module superfamily 5/12"/>
    <property type="match status" value="3"/>
</dbReference>
<dbReference type="InterPro" id="IPR003610">
    <property type="entry name" value="CBM5/12"/>
</dbReference>
<sequence>MRFFSSVLAASLVAVAAGLAVNRGVEVKAPIDIKEACRGLATWHSDGFYRSGTTVRYHGHMWQCTHWNQGKENPEESDLWRDLGACDPDVMDDQMVFGKRSVPLEARDDDGDDCRGYIEWNAEALVRSGSTRHHNGALWQADKWNKGEEPGVSSRWTVIHTCGSSWKKVKRSCDGLPTFEKGALSRPGNTIQHDNKVYQAKHWTQTSTPDDAEAWTLLGDC</sequence>
<dbReference type="GO" id="GO:0005576">
    <property type="term" value="C:extracellular region"/>
    <property type="evidence" value="ECO:0007669"/>
    <property type="project" value="InterPro"/>
</dbReference>
<dbReference type="EMBL" id="CAJMWZ010001948">
    <property type="protein sequence ID" value="CAE6445485.1"/>
    <property type="molecule type" value="Genomic_DNA"/>
</dbReference>
<evidence type="ECO:0000256" key="1">
    <source>
        <dbReference type="ARBA" id="ARBA00022801"/>
    </source>
</evidence>
<reference evidence="4" key="1">
    <citation type="submission" date="2021-01" db="EMBL/GenBank/DDBJ databases">
        <authorList>
            <person name="Kaushik A."/>
        </authorList>
    </citation>
    <scope>NUCLEOTIDE SEQUENCE</scope>
    <source>
        <strain evidence="4">Type strain: AG8-Rh-89/</strain>
    </source>
</reference>
<dbReference type="SMART" id="SM00495">
    <property type="entry name" value="ChtBD3"/>
    <property type="match status" value="3"/>
</dbReference>
<evidence type="ECO:0000259" key="3">
    <source>
        <dbReference type="SMART" id="SM00495"/>
    </source>
</evidence>
<keyword evidence="2" id="KW-0732">Signal</keyword>
<evidence type="ECO:0000256" key="2">
    <source>
        <dbReference type="SAM" id="SignalP"/>
    </source>
</evidence>
<dbReference type="Proteomes" id="UP000663850">
    <property type="component" value="Unassembled WGS sequence"/>
</dbReference>
<organism evidence="4 5">
    <name type="scientific">Rhizoctonia solani</name>
    <dbReference type="NCBI Taxonomy" id="456999"/>
    <lineage>
        <taxon>Eukaryota</taxon>
        <taxon>Fungi</taxon>
        <taxon>Dikarya</taxon>
        <taxon>Basidiomycota</taxon>
        <taxon>Agaricomycotina</taxon>
        <taxon>Agaricomycetes</taxon>
        <taxon>Cantharellales</taxon>
        <taxon>Ceratobasidiaceae</taxon>
        <taxon>Rhizoctonia</taxon>
    </lineage>
</organism>
<dbReference type="GO" id="GO:0005975">
    <property type="term" value="P:carbohydrate metabolic process"/>
    <property type="evidence" value="ECO:0007669"/>
    <property type="project" value="InterPro"/>
</dbReference>
<keyword evidence="1" id="KW-0378">Hydrolase</keyword>
<feature type="signal peptide" evidence="2">
    <location>
        <begin position="1"/>
        <end position="18"/>
    </location>
</feature>
<comment type="caution">
    <text evidence="4">The sequence shown here is derived from an EMBL/GenBank/DDBJ whole genome shotgun (WGS) entry which is preliminary data.</text>
</comment>
<name>A0A8H3B165_9AGAM</name>
<dbReference type="GO" id="GO:0030246">
    <property type="term" value="F:carbohydrate binding"/>
    <property type="evidence" value="ECO:0007669"/>
    <property type="project" value="InterPro"/>
</dbReference>
<dbReference type="GO" id="GO:0004553">
    <property type="term" value="F:hydrolase activity, hydrolyzing O-glycosyl compounds"/>
    <property type="evidence" value="ECO:0007669"/>
    <property type="project" value="InterPro"/>
</dbReference>
<feature type="domain" description="Chitin-binding type-3" evidence="3">
    <location>
        <begin position="40"/>
        <end position="83"/>
    </location>
</feature>
<accession>A0A8H3B165</accession>
<dbReference type="InterPro" id="IPR036573">
    <property type="entry name" value="CBM_sf_5/12"/>
</dbReference>
<evidence type="ECO:0000313" key="4">
    <source>
        <dbReference type="EMBL" id="CAE6445485.1"/>
    </source>
</evidence>
<evidence type="ECO:0000313" key="5">
    <source>
        <dbReference type="Proteomes" id="UP000663850"/>
    </source>
</evidence>
<gene>
    <name evidence="4" type="ORF">RDB_LOCUS35074</name>
</gene>
<feature type="domain" description="Chitin-binding type-3" evidence="3">
    <location>
        <begin position="117"/>
        <end position="159"/>
    </location>
</feature>
<proteinExistence type="predicted"/>